<dbReference type="InterPro" id="IPR036576">
    <property type="entry name" value="WRKY_dom_sf"/>
</dbReference>
<dbReference type="SMART" id="SM00774">
    <property type="entry name" value="WRKY"/>
    <property type="match status" value="1"/>
</dbReference>
<dbReference type="Gene3D" id="2.20.25.80">
    <property type="entry name" value="WRKY domain"/>
    <property type="match status" value="1"/>
</dbReference>
<keyword evidence="5" id="KW-0539">Nucleus</keyword>
<accession>A0A392NJU7</accession>
<dbReference type="InterPro" id="IPR003657">
    <property type="entry name" value="WRKY_dom"/>
</dbReference>
<comment type="caution">
    <text evidence="7">The sequence shown here is derived from an EMBL/GenBank/DDBJ whole genome shotgun (WGS) entry which is preliminary data.</text>
</comment>
<keyword evidence="8" id="KW-1185">Reference proteome</keyword>
<dbReference type="AlphaFoldDB" id="A0A392NJU7"/>
<dbReference type="InterPro" id="IPR044810">
    <property type="entry name" value="WRKY_plant"/>
</dbReference>
<comment type="subcellular location">
    <subcellularLocation>
        <location evidence="1">Nucleus</location>
    </subcellularLocation>
</comment>
<keyword evidence="4" id="KW-0804">Transcription</keyword>
<dbReference type="GO" id="GO:0005634">
    <property type="term" value="C:nucleus"/>
    <property type="evidence" value="ECO:0007669"/>
    <property type="project" value="UniProtKB-SubCell"/>
</dbReference>
<dbReference type="GO" id="GO:0043565">
    <property type="term" value="F:sequence-specific DNA binding"/>
    <property type="evidence" value="ECO:0007669"/>
    <property type="project" value="InterPro"/>
</dbReference>
<evidence type="ECO:0000256" key="4">
    <source>
        <dbReference type="ARBA" id="ARBA00023163"/>
    </source>
</evidence>
<evidence type="ECO:0000313" key="7">
    <source>
        <dbReference type="EMBL" id="MCI00083.1"/>
    </source>
</evidence>
<dbReference type="Pfam" id="PF03106">
    <property type="entry name" value="WRKY"/>
    <property type="match status" value="1"/>
</dbReference>
<dbReference type="PANTHER" id="PTHR31221">
    <property type="entry name" value="WRKY TRANSCRIPTION FACTOR PROTEIN 1-RELATED"/>
    <property type="match status" value="1"/>
</dbReference>
<dbReference type="SUPFAM" id="SSF118290">
    <property type="entry name" value="WRKY DNA-binding domain"/>
    <property type="match status" value="1"/>
</dbReference>
<dbReference type="PROSITE" id="PS50811">
    <property type="entry name" value="WRKY"/>
    <property type="match status" value="1"/>
</dbReference>
<organism evidence="7 8">
    <name type="scientific">Trifolium medium</name>
    <dbReference type="NCBI Taxonomy" id="97028"/>
    <lineage>
        <taxon>Eukaryota</taxon>
        <taxon>Viridiplantae</taxon>
        <taxon>Streptophyta</taxon>
        <taxon>Embryophyta</taxon>
        <taxon>Tracheophyta</taxon>
        <taxon>Spermatophyta</taxon>
        <taxon>Magnoliopsida</taxon>
        <taxon>eudicotyledons</taxon>
        <taxon>Gunneridae</taxon>
        <taxon>Pentapetalae</taxon>
        <taxon>rosids</taxon>
        <taxon>fabids</taxon>
        <taxon>Fabales</taxon>
        <taxon>Fabaceae</taxon>
        <taxon>Papilionoideae</taxon>
        <taxon>50 kb inversion clade</taxon>
        <taxon>NPAAA clade</taxon>
        <taxon>Hologalegina</taxon>
        <taxon>IRL clade</taxon>
        <taxon>Trifolieae</taxon>
        <taxon>Trifolium</taxon>
    </lineage>
</organism>
<feature type="non-terminal residue" evidence="7">
    <location>
        <position position="1"/>
    </location>
</feature>
<evidence type="ECO:0000259" key="6">
    <source>
        <dbReference type="PROSITE" id="PS50811"/>
    </source>
</evidence>
<proteinExistence type="predicted"/>
<evidence type="ECO:0000313" key="8">
    <source>
        <dbReference type="Proteomes" id="UP000265520"/>
    </source>
</evidence>
<dbReference type="EMBL" id="LXQA010042159">
    <property type="protein sequence ID" value="MCI00083.1"/>
    <property type="molecule type" value="Genomic_DNA"/>
</dbReference>
<keyword evidence="3" id="KW-0238">DNA-binding</keyword>
<keyword evidence="2" id="KW-0805">Transcription regulation</keyword>
<reference evidence="7 8" key="1">
    <citation type="journal article" date="2018" name="Front. Plant Sci.">
        <title>Red Clover (Trifolium pratense) and Zigzag Clover (T. medium) - A Picture of Genomic Similarities and Differences.</title>
        <authorList>
            <person name="Dluhosova J."/>
            <person name="Istvanek J."/>
            <person name="Nedelnik J."/>
            <person name="Repkova J."/>
        </authorList>
    </citation>
    <scope>NUCLEOTIDE SEQUENCE [LARGE SCALE GENOMIC DNA]</scope>
    <source>
        <strain evidence="8">cv. 10/8</strain>
        <tissue evidence="7">Leaf</tissue>
    </source>
</reference>
<evidence type="ECO:0000256" key="5">
    <source>
        <dbReference type="ARBA" id="ARBA00023242"/>
    </source>
</evidence>
<sequence>SYYKCTSDGCNVRKHVERASHDLKYVITTYEGKHNHEVPTSRNNNQISSNDIALPSCGDNMQVSNISKFETHQTLAPHFDRKPYFSNEFMRPSSIGSFSNDMKFGPSSTSMFQRKYPSLNSIIPYGSYGTNSDHGVAPQAGPIGTRFPMPLPLNLPSSEIFPLSRNIFNYAKPLNYIQSYLSGQHMNDIDTRFLDHTSTSLTPPSTLIYQSVMQNFPS</sequence>
<evidence type="ECO:0000256" key="3">
    <source>
        <dbReference type="ARBA" id="ARBA00023125"/>
    </source>
</evidence>
<evidence type="ECO:0000256" key="2">
    <source>
        <dbReference type="ARBA" id="ARBA00023015"/>
    </source>
</evidence>
<dbReference type="GO" id="GO:0003700">
    <property type="term" value="F:DNA-binding transcription factor activity"/>
    <property type="evidence" value="ECO:0007669"/>
    <property type="project" value="InterPro"/>
</dbReference>
<feature type="domain" description="WRKY" evidence="6">
    <location>
        <begin position="1"/>
        <end position="39"/>
    </location>
</feature>
<evidence type="ECO:0000256" key="1">
    <source>
        <dbReference type="ARBA" id="ARBA00004123"/>
    </source>
</evidence>
<name>A0A392NJU7_9FABA</name>
<dbReference type="PANTHER" id="PTHR31221:SF126">
    <property type="entry name" value="WRKY DOMAIN-CONTAINING PROTEIN"/>
    <property type="match status" value="1"/>
</dbReference>
<protein>
    <submittedName>
        <fullName evidence="7">Putative WRKY transcription factor 2</fullName>
    </submittedName>
</protein>
<dbReference type="Proteomes" id="UP000265520">
    <property type="component" value="Unassembled WGS sequence"/>
</dbReference>